<dbReference type="Gene3D" id="3.40.50.880">
    <property type="match status" value="1"/>
</dbReference>
<dbReference type="SUPFAM" id="SSF52317">
    <property type="entry name" value="Class I glutamine amidotransferase-like"/>
    <property type="match status" value="1"/>
</dbReference>
<proteinExistence type="inferred from homology"/>
<dbReference type="GO" id="GO:0019172">
    <property type="term" value="F:glyoxalase III activity"/>
    <property type="evidence" value="ECO:0007669"/>
    <property type="project" value="TreeGrafter"/>
</dbReference>
<dbReference type="CDD" id="cd03141">
    <property type="entry name" value="GATase1_Hsp31_like"/>
    <property type="match status" value="1"/>
</dbReference>
<evidence type="ECO:0000259" key="4">
    <source>
        <dbReference type="Pfam" id="PF01965"/>
    </source>
</evidence>
<dbReference type="Proteomes" id="UP000604083">
    <property type="component" value="Unassembled WGS sequence"/>
</dbReference>
<evidence type="ECO:0000313" key="5">
    <source>
        <dbReference type="EMBL" id="MBK1833938.1"/>
    </source>
</evidence>
<gene>
    <name evidence="5" type="ORF">JIN78_07695</name>
</gene>
<keyword evidence="6" id="KW-1185">Reference proteome</keyword>
<dbReference type="AlphaFoldDB" id="A0A934RR56"/>
<dbReference type="GO" id="GO:0005737">
    <property type="term" value="C:cytoplasm"/>
    <property type="evidence" value="ECO:0007669"/>
    <property type="project" value="TreeGrafter"/>
</dbReference>
<comment type="caution">
    <text evidence="5">The sequence shown here is derived from an EMBL/GenBank/DDBJ whole genome shotgun (WGS) entry which is preliminary data.</text>
</comment>
<organism evidence="5 6">
    <name type="scientific">Roseibacillus ishigakijimensis</name>
    <dbReference type="NCBI Taxonomy" id="454146"/>
    <lineage>
        <taxon>Bacteria</taxon>
        <taxon>Pseudomonadati</taxon>
        <taxon>Verrucomicrobiota</taxon>
        <taxon>Verrucomicrobiia</taxon>
        <taxon>Verrucomicrobiales</taxon>
        <taxon>Verrucomicrobiaceae</taxon>
        <taxon>Roseibacillus</taxon>
    </lineage>
</organism>
<evidence type="ECO:0000256" key="2">
    <source>
        <dbReference type="ARBA" id="ARBA00023239"/>
    </source>
</evidence>
<dbReference type="GO" id="GO:0019243">
    <property type="term" value="P:methylglyoxal catabolic process to D-lactate via S-lactoyl-glutathione"/>
    <property type="evidence" value="ECO:0007669"/>
    <property type="project" value="TreeGrafter"/>
</dbReference>
<keyword evidence="5" id="KW-0315">Glutamine amidotransferase</keyword>
<feature type="domain" description="DJ-1/PfpI" evidence="4">
    <location>
        <begin position="40"/>
        <end position="240"/>
    </location>
</feature>
<reference evidence="5" key="1">
    <citation type="submission" date="2021-01" db="EMBL/GenBank/DDBJ databases">
        <title>Modified the classification status of verrucomicrobia.</title>
        <authorList>
            <person name="Feng X."/>
        </authorList>
    </citation>
    <scope>NUCLEOTIDE SEQUENCE</scope>
    <source>
        <strain evidence="5">KCTC 12986</strain>
    </source>
</reference>
<comment type="similarity">
    <text evidence="3">Belongs to the peptidase C56 family. HSP31-like subfamily.</text>
</comment>
<protein>
    <submittedName>
        <fullName evidence="5">Type 1 glutamine amidotransferase domain-containing protein</fullName>
    </submittedName>
</protein>
<evidence type="ECO:0000256" key="3">
    <source>
        <dbReference type="ARBA" id="ARBA00038493"/>
    </source>
</evidence>
<dbReference type="EMBL" id="JAENIO010000015">
    <property type="protein sequence ID" value="MBK1833938.1"/>
    <property type="molecule type" value="Genomic_DNA"/>
</dbReference>
<keyword evidence="1" id="KW-0346">Stress response</keyword>
<dbReference type="Pfam" id="PF01965">
    <property type="entry name" value="DJ-1_PfpI"/>
    <property type="match status" value="1"/>
</dbReference>
<dbReference type="RefSeq" id="WP_200391371.1">
    <property type="nucleotide sequence ID" value="NZ_JAENIO010000015.1"/>
</dbReference>
<dbReference type="PANTHER" id="PTHR48094">
    <property type="entry name" value="PROTEIN/NUCLEIC ACID DEGLYCASE DJ-1-RELATED"/>
    <property type="match status" value="1"/>
</dbReference>
<evidence type="ECO:0000313" key="6">
    <source>
        <dbReference type="Proteomes" id="UP000604083"/>
    </source>
</evidence>
<dbReference type="InterPro" id="IPR002818">
    <property type="entry name" value="DJ-1/PfpI"/>
</dbReference>
<dbReference type="InterPro" id="IPR029062">
    <property type="entry name" value="Class_I_gatase-like"/>
</dbReference>
<keyword evidence="2" id="KW-0456">Lyase</keyword>
<name>A0A934RR56_9BACT</name>
<evidence type="ECO:0000256" key="1">
    <source>
        <dbReference type="ARBA" id="ARBA00023016"/>
    </source>
</evidence>
<accession>A0A934RR56</accession>
<dbReference type="InterPro" id="IPR050325">
    <property type="entry name" value="Prot/Nucl_acid_deglycase"/>
</dbReference>
<dbReference type="PANTHER" id="PTHR48094:SF11">
    <property type="entry name" value="GLUTATHIONE-INDEPENDENT GLYOXALASE HSP31-RELATED"/>
    <property type="match status" value="1"/>
</dbReference>
<sequence length="247" mass="25941">MIAKIAGITLAGFGLAAADNILLVLTNHGELGDTGKKTGFYLSEAAHPYQVFTEAGHEVILASPQGGSAPLDPKSLKLDDPANETFWKKFGNAKEDSPAVSDTVPLAEIEADEFAGIFFAGGHGTMWDFPHSEPLQALTRELYEAGKPVGAVCHGPAALVNVTLSNGKKLIADKSVAVFTNAEEEAVELTEVVPFLLQTKFAQAGAEVKEGANFQKNAVRDGLLITGQNPASAHQAGELFVEALSAE</sequence>